<dbReference type="EMBL" id="BX950851">
    <property type="protein sequence ID" value="CAG74536.1"/>
    <property type="molecule type" value="Genomic_DNA"/>
</dbReference>
<keyword evidence="2" id="KW-1185">Reference proteome</keyword>
<dbReference type="Proteomes" id="UP000007966">
    <property type="component" value="Chromosome"/>
</dbReference>
<dbReference type="RefSeq" id="WP_011093209.1">
    <property type="nucleotide sequence ID" value="NC_004547.2"/>
</dbReference>
<dbReference type="OrthoDB" id="1097623at2"/>
<accession>Q6D6Q0</accession>
<name>Q6D6Q0_PECAS</name>
<dbReference type="AlphaFoldDB" id="Q6D6Q0"/>
<evidence type="ECO:0000313" key="2">
    <source>
        <dbReference type="Proteomes" id="UP000007966"/>
    </source>
</evidence>
<dbReference type="KEGG" id="eca:ECA1632"/>
<dbReference type="PATRIC" id="fig|218491.5.peg.1670"/>
<dbReference type="InterPro" id="IPR036085">
    <property type="entry name" value="PAZ_dom_sf"/>
</dbReference>
<protein>
    <submittedName>
        <fullName evidence="1">Uncharacterized protein</fullName>
    </submittedName>
</protein>
<organism evidence="1 2">
    <name type="scientific">Pectobacterium atrosepticum (strain SCRI 1043 / ATCC BAA-672)</name>
    <name type="common">Erwinia carotovora subsp. atroseptica</name>
    <dbReference type="NCBI Taxonomy" id="218491"/>
    <lineage>
        <taxon>Bacteria</taxon>
        <taxon>Pseudomonadati</taxon>
        <taxon>Pseudomonadota</taxon>
        <taxon>Gammaproteobacteria</taxon>
        <taxon>Enterobacterales</taxon>
        <taxon>Pectobacteriaceae</taxon>
        <taxon>Pectobacterium</taxon>
    </lineage>
</organism>
<dbReference type="SUPFAM" id="SSF101690">
    <property type="entry name" value="PAZ domain"/>
    <property type="match status" value="1"/>
</dbReference>
<evidence type="ECO:0000313" key="1">
    <source>
        <dbReference type="EMBL" id="CAG74536.1"/>
    </source>
</evidence>
<sequence length="562" mass="65566">MATQEKPLIYFFNVSDPILEAFNDKKYNIHYKKMNGSRKYRFNRNEDLYLSYNNEVPLNTHEAEIIVIDTESREGFISEGNQVREVGVYYKETPSIVNLTPLDIYEVMRNAYSTNKEQLIIFFVSEYSTCNYQMAFDKTLEPAFKMNSLFVPNYNFNVTGRAGTRISIFQDGFIEKDIKKCLEKYLDDASYNIVINGYNIDKILAINDANESVSLIRETGNKHVILLPKLKNKGQFLVELFEQVLPEHPDFRQLFSQNEIFTWVNDFSYISIEEKNKIKEIENEFKSHSDRVESLKSEYSEIYNRDENVKLRNMLKETGDNLVLSIKWFIEYIGFTNVVNPDQYVNINAGDVFEEDLNFEINGTHFLIEVKGIGGTSTDAQCAQISKIALRRRRMYPSNSYRAIYIVNHQRYKAPKDRVLIPFNDNQIEDAEISQRGMTFTYELFNIYHMIEAGILSKENVREAFQQEGLINFRKSLNKLEFNHCYNKIVVYSLIIPENTPFSVAKNDKIAIQDNENHWHLLIIESIEVDGVSHDEVSYGKMGIKVNRLVSGAKDFYVVKVY</sequence>
<reference evidence="1" key="1">
    <citation type="submission" date="2004-02" db="EMBL/GenBank/DDBJ databases">
        <title>The genome sequence of the enterobacterial phytopathogen Erwinia carotovora subsp. atroseptica SCRI1043 and functional genomic identification of novel virulence factors.</title>
        <authorList>
            <person name="Bell K.S."/>
            <person name="Sebaihia M."/>
            <person name="Pritchard L."/>
            <person name="Holden M."/>
            <person name="Hyman L.J."/>
            <person name="Holeva M.C."/>
            <person name="Thomson N.R."/>
            <person name="Bentley S.D."/>
            <person name="Churcher C."/>
            <person name="Mungall K."/>
            <person name="Atkin R."/>
            <person name="Bason N."/>
            <person name="Brooks K."/>
            <person name="Chillingworth T."/>
            <person name="Clark K."/>
            <person name="Doggett J."/>
            <person name="Fraser A."/>
            <person name="Hance Z."/>
            <person name="Hauser H."/>
            <person name="Jagels K."/>
            <person name="Moule S."/>
            <person name="Norbertczak H."/>
            <person name="Ormond D."/>
            <person name="Price C."/>
            <person name="Quail M.A."/>
            <person name="Sanders M."/>
            <person name="Walker D."/>
            <person name="Whitehead S."/>
            <person name="Salmond G.P.C."/>
            <person name="Birch P.R.J."/>
            <person name="Barrell B.G."/>
            <person name="Parkhill J."/>
            <person name="Toth I.K."/>
        </authorList>
    </citation>
    <scope>NUCLEOTIDE SEQUENCE</scope>
    <source>
        <strain evidence="1">SCRI1043</strain>
    </source>
</reference>
<dbReference type="eggNOG" id="ENOG502Z92R">
    <property type="taxonomic scope" value="Bacteria"/>
</dbReference>
<gene>
    <name evidence="1" type="ordered locus">ECA1632</name>
</gene>
<dbReference type="HOGENOM" id="CLU_477156_0_0_6"/>
<proteinExistence type="predicted"/>